<name>A0A0F0GAP8_PAEPO</name>
<keyword evidence="2 5" id="KW-0808">Transferase</keyword>
<dbReference type="InterPro" id="IPR004410">
    <property type="entry name" value="Malonyl_CoA-ACP_transAc_FabD"/>
</dbReference>
<dbReference type="EC" id="2.3.1.39" evidence="1"/>
<dbReference type="GO" id="GO:0006633">
    <property type="term" value="P:fatty acid biosynthetic process"/>
    <property type="evidence" value="ECO:0007669"/>
    <property type="project" value="TreeGrafter"/>
</dbReference>
<dbReference type="EMBL" id="UGSC01000001">
    <property type="protein sequence ID" value="SUA66414.1"/>
    <property type="molecule type" value="Genomic_DNA"/>
</dbReference>
<evidence type="ECO:0000256" key="3">
    <source>
        <dbReference type="ARBA" id="ARBA00023315"/>
    </source>
</evidence>
<evidence type="ECO:0000313" key="6">
    <source>
        <dbReference type="Proteomes" id="UP000254400"/>
    </source>
</evidence>
<dbReference type="SUPFAM" id="SSF52151">
    <property type="entry name" value="FabD/lysophospholipase-like"/>
    <property type="match status" value="1"/>
</dbReference>
<dbReference type="SMART" id="SM00827">
    <property type="entry name" value="PKS_AT"/>
    <property type="match status" value="1"/>
</dbReference>
<dbReference type="InterPro" id="IPR016035">
    <property type="entry name" value="Acyl_Trfase/lysoPLipase"/>
</dbReference>
<dbReference type="InterPro" id="IPR050858">
    <property type="entry name" value="Mal-CoA-ACP_Trans/PKS_FabD"/>
</dbReference>
<dbReference type="Gene3D" id="3.30.70.250">
    <property type="entry name" value="Malonyl-CoA ACP transacylase, ACP-binding"/>
    <property type="match status" value="1"/>
</dbReference>
<dbReference type="GO" id="GO:0004314">
    <property type="term" value="F:[acyl-carrier-protein] S-malonyltransferase activity"/>
    <property type="evidence" value="ECO:0007669"/>
    <property type="project" value="UniProtKB-EC"/>
</dbReference>
<protein>
    <recommendedName>
        <fullName evidence="1">[acyl-carrier-protein] S-malonyltransferase</fullName>
        <ecNumber evidence="1">2.3.1.39</ecNumber>
    </recommendedName>
</protein>
<dbReference type="NCBIfam" id="TIGR00128">
    <property type="entry name" value="fabD"/>
    <property type="match status" value="1"/>
</dbReference>
<dbReference type="Proteomes" id="UP000254400">
    <property type="component" value="Unassembled WGS sequence"/>
</dbReference>
<dbReference type="PANTHER" id="PTHR42681">
    <property type="entry name" value="MALONYL-COA-ACYL CARRIER PROTEIN TRANSACYLASE, MITOCHONDRIAL"/>
    <property type="match status" value="1"/>
</dbReference>
<sequence>MNKVSFIFPGQGSQYVGMSKELWDNFTVVKRLFDEADDILGVKLSKLCFEGDSQELLQTMNAQPALLTASLAAYYASREILELEPQLLAGHSLGEYSALVCSGFFSLQDGLQIVRKRGMFMQQATANGVGTMVAVANVSASILESLCQEISTDRDVISIACHNSNNQYVLSGHTEPMARIVEQIKRLEHSKVNYLTVSGPFHSILMKPAADKLAAELKKIPLRKGRWPVVSNVTALPHDEFSIYDLLYKQMISPVRWTDTMDYLYQNGITVALELGPRKVLGQLMKERYPSISTFSINTSSSLKEADKWLSKQQTTRKFTLERLEEGFAAALIARNRNGDYKQHMEGVVYPSQQIRNRINQLQNHKNDTAYNAVNTEVLELIRTILTTKQVPEQEQQTILNMI</sequence>
<keyword evidence="3 5" id="KW-0012">Acyltransferase</keyword>
<dbReference type="PANTHER" id="PTHR42681:SF1">
    <property type="entry name" value="MALONYL-COA-ACYL CARRIER PROTEIN TRANSACYLASE, MITOCHONDRIAL"/>
    <property type="match status" value="1"/>
</dbReference>
<dbReference type="InterPro" id="IPR001227">
    <property type="entry name" value="Ac_transferase_dom_sf"/>
</dbReference>
<accession>A0A0F0GAP8</accession>
<evidence type="ECO:0000256" key="4">
    <source>
        <dbReference type="ARBA" id="ARBA00048462"/>
    </source>
</evidence>
<dbReference type="GeneID" id="93349797"/>
<dbReference type="RefSeq" id="WP_019686265.1">
    <property type="nucleotide sequence ID" value="NZ_CP009909.1"/>
</dbReference>
<evidence type="ECO:0000256" key="2">
    <source>
        <dbReference type="ARBA" id="ARBA00022679"/>
    </source>
</evidence>
<dbReference type="InterPro" id="IPR014043">
    <property type="entry name" value="Acyl_transferase_dom"/>
</dbReference>
<reference evidence="5 6" key="1">
    <citation type="submission" date="2018-06" db="EMBL/GenBank/DDBJ databases">
        <authorList>
            <consortium name="Pathogen Informatics"/>
            <person name="Doyle S."/>
        </authorList>
    </citation>
    <scope>NUCLEOTIDE SEQUENCE [LARGE SCALE GENOMIC DNA]</scope>
    <source>
        <strain evidence="5 6">NCTC10343</strain>
    </source>
</reference>
<organism evidence="5 6">
    <name type="scientific">Paenibacillus polymyxa</name>
    <name type="common">Bacillus polymyxa</name>
    <dbReference type="NCBI Taxonomy" id="1406"/>
    <lineage>
        <taxon>Bacteria</taxon>
        <taxon>Bacillati</taxon>
        <taxon>Bacillota</taxon>
        <taxon>Bacilli</taxon>
        <taxon>Bacillales</taxon>
        <taxon>Paenibacillaceae</taxon>
        <taxon>Paenibacillus</taxon>
    </lineage>
</organism>
<dbReference type="Gene3D" id="3.40.366.10">
    <property type="entry name" value="Malonyl-Coenzyme A Acyl Carrier Protein, domain 2"/>
    <property type="match status" value="1"/>
</dbReference>
<dbReference type="SUPFAM" id="SSF55048">
    <property type="entry name" value="Probable ACP-binding domain of malonyl-CoA ACP transacylase"/>
    <property type="match status" value="1"/>
</dbReference>
<dbReference type="InterPro" id="IPR016036">
    <property type="entry name" value="Malonyl_transacylase_ACP-bd"/>
</dbReference>
<evidence type="ECO:0000256" key="1">
    <source>
        <dbReference type="ARBA" id="ARBA00013258"/>
    </source>
</evidence>
<comment type="catalytic activity">
    <reaction evidence="4">
        <text>holo-[ACP] + malonyl-CoA = malonyl-[ACP] + CoA</text>
        <dbReference type="Rhea" id="RHEA:41792"/>
        <dbReference type="Rhea" id="RHEA-COMP:9623"/>
        <dbReference type="Rhea" id="RHEA-COMP:9685"/>
        <dbReference type="ChEBI" id="CHEBI:57287"/>
        <dbReference type="ChEBI" id="CHEBI:57384"/>
        <dbReference type="ChEBI" id="CHEBI:64479"/>
        <dbReference type="ChEBI" id="CHEBI:78449"/>
        <dbReference type="EC" id="2.3.1.39"/>
    </reaction>
</comment>
<gene>
    <name evidence="5" type="primary">fenF</name>
    <name evidence="5" type="ORF">NCTC10343_00988</name>
</gene>
<proteinExistence type="predicted"/>
<dbReference type="Pfam" id="PF00698">
    <property type="entry name" value="Acyl_transf_1"/>
    <property type="match status" value="1"/>
</dbReference>
<evidence type="ECO:0000313" key="5">
    <source>
        <dbReference type="EMBL" id="SUA66414.1"/>
    </source>
</evidence>
<dbReference type="AlphaFoldDB" id="A0A0F0GAP8"/>